<proteinExistence type="predicted"/>
<keyword evidence="6" id="KW-1185">Reference proteome</keyword>
<gene>
    <name evidence="5" type="ORF">TBRA_LOCUS1428</name>
</gene>
<dbReference type="SUPFAM" id="SSF48403">
    <property type="entry name" value="Ankyrin repeat"/>
    <property type="match status" value="1"/>
</dbReference>
<dbReference type="PANTHER" id="PTHR24198:SF165">
    <property type="entry name" value="ANKYRIN REPEAT-CONTAINING PROTEIN-RELATED"/>
    <property type="match status" value="1"/>
</dbReference>
<feature type="region of interest" description="Disordered" evidence="4">
    <location>
        <begin position="23"/>
        <end position="51"/>
    </location>
</feature>
<protein>
    <submittedName>
        <fullName evidence="5">Uncharacterized protein</fullName>
    </submittedName>
</protein>
<name>A0A6H5I3Q7_9HYME</name>
<evidence type="ECO:0000256" key="1">
    <source>
        <dbReference type="ARBA" id="ARBA00022737"/>
    </source>
</evidence>
<evidence type="ECO:0000313" key="5">
    <source>
        <dbReference type="EMBL" id="CAB0029390.1"/>
    </source>
</evidence>
<dbReference type="PANTHER" id="PTHR24198">
    <property type="entry name" value="ANKYRIN REPEAT AND PROTEIN KINASE DOMAIN-CONTAINING PROTEIN"/>
    <property type="match status" value="1"/>
</dbReference>
<organism evidence="5 6">
    <name type="scientific">Trichogramma brassicae</name>
    <dbReference type="NCBI Taxonomy" id="86971"/>
    <lineage>
        <taxon>Eukaryota</taxon>
        <taxon>Metazoa</taxon>
        <taxon>Ecdysozoa</taxon>
        <taxon>Arthropoda</taxon>
        <taxon>Hexapoda</taxon>
        <taxon>Insecta</taxon>
        <taxon>Pterygota</taxon>
        <taxon>Neoptera</taxon>
        <taxon>Endopterygota</taxon>
        <taxon>Hymenoptera</taxon>
        <taxon>Apocrita</taxon>
        <taxon>Proctotrupomorpha</taxon>
        <taxon>Chalcidoidea</taxon>
        <taxon>Trichogrammatidae</taxon>
        <taxon>Trichogramma</taxon>
    </lineage>
</organism>
<dbReference type="AlphaFoldDB" id="A0A6H5I3Q7"/>
<accession>A0A6H5I3Q7</accession>
<dbReference type="SMART" id="SM00248">
    <property type="entry name" value="ANK"/>
    <property type="match status" value="4"/>
</dbReference>
<reference evidence="5 6" key="1">
    <citation type="submission" date="2020-02" db="EMBL/GenBank/DDBJ databases">
        <authorList>
            <person name="Ferguson B K."/>
        </authorList>
    </citation>
    <scope>NUCLEOTIDE SEQUENCE [LARGE SCALE GENOMIC DNA]</scope>
</reference>
<keyword evidence="2 3" id="KW-0040">ANK repeat</keyword>
<dbReference type="PROSITE" id="PS50088">
    <property type="entry name" value="ANK_REPEAT"/>
    <property type="match status" value="1"/>
</dbReference>
<dbReference type="Proteomes" id="UP000479190">
    <property type="component" value="Unassembled WGS sequence"/>
</dbReference>
<evidence type="ECO:0000313" key="6">
    <source>
        <dbReference type="Proteomes" id="UP000479190"/>
    </source>
</evidence>
<feature type="repeat" description="ANK" evidence="3">
    <location>
        <begin position="255"/>
        <end position="287"/>
    </location>
</feature>
<sequence length="334" mass="38332">MSTPNDETAGNFRVVSDEFIDVESDDVDVSSDIEYDDSDAKSQGEDGPDNEIEEAEEYDGSFHGEDGTGDEIRNNHSQEMYTFKRNELKCLKILGQNVNWEIQHELNTFFLQLSHLVKDWKVQLPDLRSIFSQNELDFLLIKAVISNTYSGQEFIQFVVRTGYKDRFDVPEDDKYKPSLLHRTTAIHHAARNEPNDWESMVKDLFKIYDRFDVNYTDELGLTHFHVACMTWNCQDLVRKFLERGQVDPNLIWPETGDSPLHLSVHHERKDSAVILMRNGADPNLANKGGLTPLHMSVRSGIDANTVRTLFKICEDMKQPLQVNAQDNLGNTPLH</sequence>
<dbReference type="OrthoDB" id="6084340at2759"/>
<evidence type="ECO:0000256" key="4">
    <source>
        <dbReference type="SAM" id="MobiDB-lite"/>
    </source>
</evidence>
<dbReference type="Pfam" id="PF12796">
    <property type="entry name" value="Ank_2"/>
    <property type="match status" value="1"/>
</dbReference>
<dbReference type="InterPro" id="IPR002110">
    <property type="entry name" value="Ankyrin_rpt"/>
</dbReference>
<dbReference type="InterPro" id="IPR036770">
    <property type="entry name" value="Ankyrin_rpt-contain_sf"/>
</dbReference>
<keyword evidence="1" id="KW-0677">Repeat</keyword>
<evidence type="ECO:0000256" key="3">
    <source>
        <dbReference type="PROSITE-ProRule" id="PRU00023"/>
    </source>
</evidence>
<dbReference type="EMBL" id="CADCXV010000313">
    <property type="protein sequence ID" value="CAB0029390.1"/>
    <property type="molecule type" value="Genomic_DNA"/>
</dbReference>
<feature type="compositionally biased region" description="Acidic residues" evidence="4">
    <location>
        <begin position="23"/>
        <end position="37"/>
    </location>
</feature>
<dbReference type="Gene3D" id="1.25.40.20">
    <property type="entry name" value="Ankyrin repeat-containing domain"/>
    <property type="match status" value="1"/>
</dbReference>
<evidence type="ECO:0000256" key="2">
    <source>
        <dbReference type="ARBA" id="ARBA00023043"/>
    </source>
</evidence>
<dbReference type="PROSITE" id="PS50297">
    <property type="entry name" value="ANK_REP_REGION"/>
    <property type="match status" value="1"/>
</dbReference>